<dbReference type="EMBL" id="GBXM01101741">
    <property type="protein sequence ID" value="JAH06836.1"/>
    <property type="molecule type" value="Transcribed_RNA"/>
</dbReference>
<sequence length="17" mass="2142">MHWTRSRNTPWTGHTHH</sequence>
<dbReference type="AlphaFoldDB" id="A0A0E9PQD7"/>
<name>A0A0E9PQD7_ANGAN</name>
<protein>
    <submittedName>
        <fullName evidence="1">Uncharacterized protein</fullName>
    </submittedName>
</protein>
<reference evidence="1" key="1">
    <citation type="submission" date="2014-11" db="EMBL/GenBank/DDBJ databases">
        <authorList>
            <person name="Amaro Gonzalez C."/>
        </authorList>
    </citation>
    <scope>NUCLEOTIDE SEQUENCE</scope>
</reference>
<organism evidence="1">
    <name type="scientific">Anguilla anguilla</name>
    <name type="common">European freshwater eel</name>
    <name type="synonym">Muraena anguilla</name>
    <dbReference type="NCBI Taxonomy" id="7936"/>
    <lineage>
        <taxon>Eukaryota</taxon>
        <taxon>Metazoa</taxon>
        <taxon>Chordata</taxon>
        <taxon>Craniata</taxon>
        <taxon>Vertebrata</taxon>
        <taxon>Euteleostomi</taxon>
        <taxon>Actinopterygii</taxon>
        <taxon>Neopterygii</taxon>
        <taxon>Teleostei</taxon>
        <taxon>Anguilliformes</taxon>
        <taxon>Anguillidae</taxon>
        <taxon>Anguilla</taxon>
    </lineage>
</organism>
<evidence type="ECO:0000313" key="1">
    <source>
        <dbReference type="EMBL" id="JAH06836.1"/>
    </source>
</evidence>
<reference evidence="1" key="2">
    <citation type="journal article" date="2015" name="Fish Shellfish Immunol.">
        <title>Early steps in the European eel (Anguilla anguilla)-Vibrio vulnificus interaction in the gills: Role of the RtxA13 toxin.</title>
        <authorList>
            <person name="Callol A."/>
            <person name="Pajuelo D."/>
            <person name="Ebbesson L."/>
            <person name="Teles M."/>
            <person name="MacKenzie S."/>
            <person name="Amaro C."/>
        </authorList>
    </citation>
    <scope>NUCLEOTIDE SEQUENCE</scope>
</reference>
<proteinExistence type="predicted"/>
<accession>A0A0E9PQD7</accession>